<evidence type="ECO:0000256" key="1">
    <source>
        <dbReference type="SAM" id="Phobius"/>
    </source>
</evidence>
<organism evidence="2 3">
    <name type="scientific">Candidatus Pantoea floridensis</name>
    <dbReference type="NCBI Taxonomy" id="1938870"/>
    <lineage>
        <taxon>Bacteria</taxon>
        <taxon>Pseudomonadati</taxon>
        <taxon>Pseudomonadota</taxon>
        <taxon>Gammaproteobacteria</taxon>
        <taxon>Enterobacterales</taxon>
        <taxon>Erwiniaceae</taxon>
        <taxon>Pantoea</taxon>
    </lineage>
</organism>
<keyword evidence="1" id="KW-0472">Membrane</keyword>
<keyword evidence="1" id="KW-0812">Transmembrane</keyword>
<gene>
    <name evidence="2" type="ORF">SAMN06273570_3394</name>
</gene>
<accession>A0A286BXT4</accession>
<evidence type="ECO:0000313" key="3">
    <source>
        <dbReference type="Proteomes" id="UP000219271"/>
    </source>
</evidence>
<dbReference type="Proteomes" id="UP000219271">
    <property type="component" value="Unassembled WGS sequence"/>
</dbReference>
<keyword evidence="1" id="KW-1133">Transmembrane helix</keyword>
<evidence type="ECO:0000313" key="2">
    <source>
        <dbReference type="EMBL" id="SOD38957.1"/>
    </source>
</evidence>
<feature type="transmembrane region" description="Helical" evidence="1">
    <location>
        <begin position="12"/>
        <end position="36"/>
    </location>
</feature>
<name>A0A286BXT4_9GAMM</name>
<dbReference type="RefSeq" id="WP_097096817.1">
    <property type="nucleotide sequence ID" value="NZ_OCMY01000001.1"/>
</dbReference>
<protein>
    <submittedName>
        <fullName evidence="2">Uncharacterized protein</fullName>
    </submittedName>
</protein>
<reference evidence="3" key="1">
    <citation type="submission" date="2017-09" db="EMBL/GenBank/DDBJ databases">
        <authorList>
            <person name="Varghese N."/>
            <person name="Submissions S."/>
        </authorList>
    </citation>
    <scope>NUCLEOTIDE SEQUENCE [LARGE SCALE GENOMIC DNA]</scope>
    <source>
        <strain evidence="3">JKS000234</strain>
    </source>
</reference>
<sequence length="174" mass="19146">MTVNRSILKFINLPMMLLFIGGFAAAIGGFVIHTMYTSPLKSQCVMPVSFYDIKQGKDVALLRGSYRSYRDSISRGHVTFVGSLSRFSDGQRVGQPVTVNRELRFEGSITHNLLQMTITGHNRRIGDQSSDDDVSTYVFPALHNGESGTTSLYLLDGKVMATGVETVARIACMN</sequence>
<proteinExistence type="predicted"/>
<dbReference type="EMBL" id="OCMY01000001">
    <property type="protein sequence ID" value="SOD38957.1"/>
    <property type="molecule type" value="Genomic_DNA"/>
</dbReference>
<dbReference type="AlphaFoldDB" id="A0A286BXT4"/>
<dbReference type="OrthoDB" id="6548693at2"/>
<keyword evidence="3" id="KW-1185">Reference proteome</keyword>